<reference evidence="4 5" key="1">
    <citation type="journal article" date="2018" name="MBio">
        <title>Comparative Genomics Reveals the Core Gene Toolbox for the Fungus-Insect Symbiosis.</title>
        <authorList>
            <person name="Wang Y."/>
            <person name="Stata M."/>
            <person name="Wang W."/>
            <person name="Stajich J.E."/>
            <person name="White M.M."/>
            <person name="Moncalvo J.M."/>
        </authorList>
    </citation>
    <scope>NUCLEOTIDE SEQUENCE [LARGE SCALE GENOMIC DNA]</scope>
    <source>
        <strain evidence="4 5">AUS-77-4</strain>
    </source>
</reference>
<evidence type="ECO:0008006" key="6">
    <source>
        <dbReference type="Google" id="ProtNLM"/>
    </source>
</evidence>
<feature type="signal peptide" evidence="3">
    <location>
        <begin position="1"/>
        <end position="18"/>
    </location>
</feature>
<keyword evidence="1" id="KW-0378">Hydrolase</keyword>
<evidence type="ECO:0000313" key="5">
    <source>
        <dbReference type="Proteomes" id="UP000245699"/>
    </source>
</evidence>
<dbReference type="OrthoDB" id="1600564at2759"/>
<feature type="region of interest" description="Disordered" evidence="2">
    <location>
        <begin position="364"/>
        <end position="393"/>
    </location>
</feature>
<protein>
    <recommendedName>
        <fullName evidence="6">SGNH hydrolase-type esterase domain-containing protein</fullName>
    </recommendedName>
</protein>
<accession>A0A2T9Z296</accession>
<dbReference type="InterPro" id="IPR036514">
    <property type="entry name" value="SGNH_hydro_sf"/>
</dbReference>
<sequence>MVFKSVILGSLMAATTLSASVKPQLVVFGNSLSDIGNIENVTYAVPWWNGHFSTGPVWNEYLAYYNNYTLVNYAIGGATSNNTFVNLMTQGNVTIPSVPDQITTYTGVFGGKYNASALADDIAVIEIGANDFLDGSLLLAADKIDMTAFTDGVVSDIVNSLQSLITFGYRKLLVTDIPDVKVTPAILAFGETGGSNIDEYVTTVNTKLTAATQKLATDSGKNVDYIRVVSLYNILSVAADKNVTDALGITVVDKECYPVTTNKTLISSCDNPDQYVFADWIHPTTTVHALAGAIFAEIIDNGSFNYTEANLLALIKEYNVTSAKSQTNFLYSSPDSAKTGKLVIDEYTIKQSIANAPALIKENNAASTNGTSGNSTSGNSTSTSSTTKPSGSSRNFVSTMIPVSLISLIIFVI</sequence>
<dbReference type="Gene3D" id="3.40.50.1110">
    <property type="entry name" value="SGNH hydrolase"/>
    <property type="match status" value="1"/>
</dbReference>
<dbReference type="GO" id="GO:0016788">
    <property type="term" value="F:hydrolase activity, acting on ester bonds"/>
    <property type="evidence" value="ECO:0007669"/>
    <property type="project" value="InterPro"/>
</dbReference>
<keyword evidence="5" id="KW-1185">Reference proteome</keyword>
<feature type="chain" id="PRO_5015495345" description="SGNH hydrolase-type esterase domain-containing protein" evidence="3">
    <location>
        <begin position="19"/>
        <end position="413"/>
    </location>
</feature>
<dbReference type="InterPro" id="IPR001087">
    <property type="entry name" value="GDSL"/>
</dbReference>
<keyword evidence="3" id="KW-0732">Signal</keyword>
<dbReference type="PANTHER" id="PTHR45648:SF22">
    <property type="entry name" value="GDSL LIPASE_ACYLHYDROLASE FAMILY PROTEIN (AFU_ORTHOLOGUE AFUA_4G14700)"/>
    <property type="match status" value="1"/>
</dbReference>
<evidence type="ECO:0000313" key="4">
    <source>
        <dbReference type="EMBL" id="PVU98713.1"/>
    </source>
</evidence>
<evidence type="ECO:0000256" key="1">
    <source>
        <dbReference type="ARBA" id="ARBA00022801"/>
    </source>
</evidence>
<evidence type="ECO:0000256" key="3">
    <source>
        <dbReference type="SAM" id="SignalP"/>
    </source>
</evidence>
<organism evidence="4 5">
    <name type="scientific">Furculomyces boomerangus</name>
    <dbReference type="NCBI Taxonomy" id="61424"/>
    <lineage>
        <taxon>Eukaryota</taxon>
        <taxon>Fungi</taxon>
        <taxon>Fungi incertae sedis</taxon>
        <taxon>Zoopagomycota</taxon>
        <taxon>Kickxellomycotina</taxon>
        <taxon>Harpellomycetes</taxon>
        <taxon>Harpellales</taxon>
        <taxon>Harpellaceae</taxon>
        <taxon>Furculomyces</taxon>
    </lineage>
</organism>
<proteinExistence type="predicted"/>
<dbReference type="STRING" id="61424.A0A2T9Z296"/>
<dbReference type="EMBL" id="MBFT01000069">
    <property type="protein sequence ID" value="PVU98713.1"/>
    <property type="molecule type" value="Genomic_DNA"/>
</dbReference>
<feature type="compositionally biased region" description="Low complexity" evidence="2">
    <location>
        <begin position="367"/>
        <end position="393"/>
    </location>
</feature>
<evidence type="ECO:0000256" key="2">
    <source>
        <dbReference type="SAM" id="MobiDB-lite"/>
    </source>
</evidence>
<dbReference type="Proteomes" id="UP000245699">
    <property type="component" value="Unassembled WGS sequence"/>
</dbReference>
<dbReference type="InterPro" id="IPR051058">
    <property type="entry name" value="GDSL_Est/Lipase"/>
</dbReference>
<dbReference type="CDD" id="cd01846">
    <property type="entry name" value="fatty_acyltransferase_like"/>
    <property type="match status" value="1"/>
</dbReference>
<name>A0A2T9Z296_9FUNG</name>
<gene>
    <name evidence="4" type="ORF">BB559_001329</name>
</gene>
<dbReference type="AlphaFoldDB" id="A0A2T9Z296"/>
<comment type="caution">
    <text evidence="4">The sequence shown here is derived from an EMBL/GenBank/DDBJ whole genome shotgun (WGS) entry which is preliminary data.</text>
</comment>
<dbReference type="Pfam" id="PF00657">
    <property type="entry name" value="Lipase_GDSL"/>
    <property type="match status" value="1"/>
</dbReference>
<dbReference type="SUPFAM" id="SSF52266">
    <property type="entry name" value="SGNH hydrolase"/>
    <property type="match status" value="1"/>
</dbReference>
<dbReference type="PANTHER" id="PTHR45648">
    <property type="entry name" value="GDSL LIPASE/ACYLHYDROLASE FAMILY PROTEIN (AFU_ORTHOLOGUE AFUA_4G14700)"/>
    <property type="match status" value="1"/>
</dbReference>